<comment type="caution">
    <text evidence="9">The sequence shown here is derived from an EMBL/GenBank/DDBJ whole genome shotgun (WGS) entry which is preliminary data.</text>
</comment>
<dbReference type="InterPro" id="IPR014345">
    <property type="entry name" value="XrtA_polysacc_chain"/>
</dbReference>
<evidence type="ECO:0000256" key="5">
    <source>
        <dbReference type="ARBA" id="ARBA00023136"/>
    </source>
</evidence>
<evidence type="ECO:0000313" key="9">
    <source>
        <dbReference type="EMBL" id="KEO92460.1"/>
    </source>
</evidence>
<proteinExistence type="predicted"/>
<dbReference type="EMBL" id="JMIX01000009">
    <property type="protein sequence ID" value="KEO92460.1"/>
    <property type="molecule type" value="Genomic_DNA"/>
</dbReference>
<dbReference type="NCBIfam" id="TIGR03007">
    <property type="entry name" value="pepcterm_ChnLen"/>
    <property type="match status" value="1"/>
</dbReference>
<feature type="transmembrane region" description="Helical" evidence="7">
    <location>
        <begin position="485"/>
        <end position="506"/>
    </location>
</feature>
<dbReference type="AlphaFoldDB" id="A0A074MI03"/>
<evidence type="ECO:0000256" key="6">
    <source>
        <dbReference type="SAM" id="Coils"/>
    </source>
</evidence>
<gene>
    <name evidence="9" type="ORF">EH32_14465</name>
</gene>
<dbReference type="InterPro" id="IPR003856">
    <property type="entry name" value="LPS_length_determ_N"/>
</dbReference>
<feature type="transmembrane region" description="Helical" evidence="7">
    <location>
        <begin position="417"/>
        <end position="436"/>
    </location>
</feature>
<dbReference type="OrthoDB" id="9795292at2"/>
<evidence type="ECO:0000256" key="3">
    <source>
        <dbReference type="ARBA" id="ARBA00022692"/>
    </source>
</evidence>
<keyword evidence="10" id="KW-1185">Reference proteome</keyword>
<dbReference type="PANTHER" id="PTHR32309">
    <property type="entry name" value="TYROSINE-PROTEIN KINASE"/>
    <property type="match status" value="1"/>
</dbReference>
<keyword evidence="3 7" id="KW-0812">Transmembrane</keyword>
<name>A0A074MI03_9SPHN</name>
<dbReference type="PANTHER" id="PTHR32309:SF31">
    <property type="entry name" value="CAPSULAR EXOPOLYSACCHARIDE FAMILY"/>
    <property type="match status" value="1"/>
</dbReference>
<keyword evidence="4 7" id="KW-1133">Transmembrane helix</keyword>
<evidence type="ECO:0000256" key="4">
    <source>
        <dbReference type="ARBA" id="ARBA00022989"/>
    </source>
</evidence>
<comment type="subcellular location">
    <subcellularLocation>
        <location evidence="1">Cell membrane</location>
        <topology evidence="1">Multi-pass membrane protein</topology>
    </subcellularLocation>
</comment>
<feature type="transmembrane region" description="Helical" evidence="7">
    <location>
        <begin position="20"/>
        <end position="40"/>
    </location>
</feature>
<evidence type="ECO:0000256" key="1">
    <source>
        <dbReference type="ARBA" id="ARBA00004651"/>
    </source>
</evidence>
<dbReference type="Proteomes" id="UP000027866">
    <property type="component" value="Unassembled WGS sequence"/>
</dbReference>
<protein>
    <submittedName>
        <fullName evidence="9">Chain-length determining protein</fullName>
    </submittedName>
</protein>
<dbReference type="Pfam" id="PF02706">
    <property type="entry name" value="Wzz"/>
    <property type="match status" value="1"/>
</dbReference>
<dbReference type="PATRIC" id="fig|39960.10.peg.1476"/>
<evidence type="ECO:0000256" key="2">
    <source>
        <dbReference type="ARBA" id="ARBA00022475"/>
    </source>
</evidence>
<dbReference type="InterPro" id="IPR050445">
    <property type="entry name" value="Bact_polysacc_biosynth/exp"/>
</dbReference>
<dbReference type="KEGG" id="elq:Ga0102493_112380"/>
<accession>A0A074MI03</accession>
<feature type="coiled-coil region" evidence="6">
    <location>
        <begin position="328"/>
        <end position="386"/>
    </location>
</feature>
<sequence length="507" mass="54356">MDELFDEVRAALWSVWHRRWIAIAVAWGVCLLGWLVVALIPNSYESKARIYVDVEDVLSEQLGIAGDGREEILRVRQTLASNVNLERVIKGTRLGEGISTRGEMDNAIADLAKQVAVQSEEDNLFAITATVGKSDLSDAENAVLARNVVQKLLDIFREEHIAGNRAGIDQALAELDSQLEERKTELEAAEERRLSFEAQYPDLIGGSQTLSSKVQQARTELRDVDADLAAAQSALAAIEGQVSGTPRTIISPGGATGPRGALMQAQAQLAELRSRGLTNVHPDVIATKRQVDLLAKQAAAAGPEDAGGTPNPAYTSLIAIRADRQAAVESLQARRAALQSTLASLMASQASEPAIAAEANRISRDYDVLRRNYEDLLQNREEIRTRGHVVDETSQYKFNLIDPPVVPQKPAAPNRPVLLLGVLVVGLGAGAGVAWGLGQLRSGFATPQKLERAFDLPVIGAISLTLSDAAKALERRRLKQFAGACAGLGAVFVILLAIEVVSVGTVA</sequence>
<dbReference type="RefSeq" id="WP_034904731.1">
    <property type="nucleotide sequence ID" value="NZ_CP017057.1"/>
</dbReference>
<keyword evidence="5 7" id="KW-0472">Membrane</keyword>
<evidence type="ECO:0000259" key="8">
    <source>
        <dbReference type="Pfam" id="PF02706"/>
    </source>
</evidence>
<reference evidence="9 10" key="1">
    <citation type="submission" date="2014-04" db="EMBL/GenBank/DDBJ databases">
        <title>A comprehensive comparison of genomes of Erythrobacter spp. Strains.</title>
        <authorList>
            <person name="Zheng Q."/>
        </authorList>
    </citation>
    <scope>NUCLEOTIDE SEQUENCE [LARGE SCALE GENOMIC DNA]</scope>
    <source>
        <strain evidence="9 10">DSM 8509</strain>
    </source>
</reference>
<keyword evidence="2" id="KW-1003">Cell membrane</keyword>
<evidence type="ECO:0000256" key="7">
    <source>
        <dbReference type="SAM" id="Phobius"/>
    </source>
</evidence>
<dbReference type="GO" id="GO:0005886">
    <property type="term" value="C:plasma membrane"/>
    <property type="evidence" value="ECO:0007669"/>
    <property type="project" value="UniProtKB-SubCell"/>
</dbReference>
<feature type="domain" description="Polysaccharide chain length determinant N-terminal" evidence="8">
    <location>
        <begin position="14"/>
        <end position="90"/>
    </location>
</feature>
<organism evidence="9 10">
    <name type="scientific">Erythrobacter litoralis</name>
    <dbReference type="NCBI Taxonomy" id="39960"/>
    <lineage>
        <taxon>Bacteria</taxon>
        <taxon>Pseudomonadati</taxon>
        <taxon>Pseudomonadota</taxon>
        <taxon>Alphaproteobacteria</taxon>
        <taxon>Sphingomonadales</taxon>
        <taxon>Erythrobacteraceae</taxon>
        <taxon>Erythrobacter/Porphyrobacter group</taxon>
        <taxon>Erythrobacter</taxon>
    </lineage>
</organism>
<evidence type="ECO:0000313" key="10">
    <source>
        <dbReference type="Proteomes" id="UP000027866"/>
    </source>
</evidence>
<feature type="coiled-coil region" evidence="6">
    <location>
        <begin position="172"/>
        <end position="234"/>
    </location>
</feature>
<keyword evidence="6" id="KW-0175">Coiled coil</keyword>